<keyword evidence="3" id="KW-1185">Reference proteome</keyword>
<dbReference type="EMBL" id="VWPK01000116">
    <property type="protein sequence ID" value="KAA5608003.1"/>
    <property type="molecule type" value="Genomic_DNA"/>
</dbReference>
<dbReference type="RefSeq" id="WP_150045759.1">
    <property type="nucleotide sequence ID" value="NZ_OW485604.1"/>
</dbReference>
<evidence type="ECO:0000313" key="3">
    <source>
        <dbReference type="Proteomes" id="UP000325255"/>
    </source>
</evidence>
<dbReference type="CDD" id="cd02042">
    <property type="entry name" value="ParAB_family"/>
    <property type="match status" value="1"/>
</dbReference>
<evidence type="ECO:0000313" key="2">
    <source>
        <dbReference type="EMBL" id="KAA5608003.1"/>
    </source>
</evidence>
<dbReference type="Proteomes" id="UP000325255">
    <property type="component" value="Unassembled WGS sequence"/>
</dbReference>
<feature type="domain" description="CobQ/CobB/MinD/ParA nucleotide binding" evidence="1">
    <location>
        <begin position="28"/>
        <end position="154"/>
    </location>
</feature>
<sequence length="236" mass="26058">MAEISSLAEARGKSRPHADPVPRARWLLLASAKGGSGKTTTALNLAVLAANKGLKVALVDMDSQETATKWHMRRPEEAPRIRLFTVPLEKADRAIQQVDLAEKTDGLDVVVIDTPPSIDEHPIQARLLVERSDFVLVPTTQGLADVESVREWMGFLRREGANAAFVLTRTQRTYGSFQEARSLLLKSGQLCPMDIRQLEDVQSTHKFGVGICEIRRAKGVEDFEGVWDAVCHSMGM</sequence>
<dbReference type="PANTHER" id="PTHR13696">
    <property type="entry name" value="P-LOOP CONTAINING NUCLEOSIDE TRIPHOSPHATE HYDROLASE"/>
    <property type="match status" value="1"/>
</dbReference>
<dbReference type="AlphaFoldDB" id="A0A5M6IIA9"/>
<comment type="caution">
    <text evidence="2">The sequence shown here is derived from an EMBL/GenBank/DDBJ whole genome shotgun (WGS) entry which is preliminary data.</text>
</comment>
<gene>
    <name evidence="2" type="ORF">F1189_31160</name>
</gene>
<dbReference type="SUPFAM" id="SSF52540">
    <property type="entry name" value="P-loop containing nucleoside triphosphate hydrolases"/>
    <property type="match status" value="1"/>
</dbReference>
<dbReference type="PIRSF" id="PIRSF009320">
    <property type="entry name" value="Nuc_binding_HP_1000"/>
    <property type="match status" value="1"/>
</dbReference>
<organism evidence="2 3">
    <name type="scientific">Rhodovastum atsumiense</name>
    <dbReference type="NCBI Taxonomy" id="504468"/>
    <lineage>
        <taxon>Bacteria</taxon>
        <taxon>Pseudomonadati</taxon>
        <taxon>Pseudomonadota</taxon>
        <taxon>Alphaproteobacteria</taxon>
        <taxon>Acetobacterales</taxon>
        <taxon>Acetobacteraceae</taxon>
        <taxon>Rhodovastum</taxon>
    </lineage>
</organism>
<protein>
    <submittedName>
        <fullName evidence="2">ParA family protein</fullName>
    </submittedName>
</protein>
<dbReference type="PANTHER" id="PTHR13696:SF96">
    <property type="entry name" value="COBQ_COBB_MIND_PARA NUCLEOTIDE BINDING DOMAIN-CONTAINING PROTEIN"/>
    <property type="match status" value="1"/>
</dbReference>
<dbReference type="Pfam" id="PF01656">
    <property type="entry name" value="CbiA"/>
    <property type="match status" value="1"/>
</dbReference>
<proteinExistence type="predicted"/>
<reference evidence="2 3" key="1">
    <citation type="submission" date="2019-09" db="EMBL/GenBank/DDBJ databases">
        <title>Genome sequence of Rhodovastum atsumiense, a diverse member of the Acetobacteraceae family of non-sulfur purple photosynthetic bacteria.</title>
        <authorList>
            <person name="Meyer T."/>
            <person name="Kyndt J."/>
        </authorList>
    </citation>
    <scope>NUCLEOTIDE SEQUENCE [LARGE SCALE GENOMIC DNA]</scope>
    <source>
        <strain evidence="2 3">DSM 21279</strain>
    </source>
</reference>
<dbReference type="OrthoDB" id="7331108at2"/>
<evidence type="ECO:0000259" key="1">
    <source>
        <dbReference type="Pfam" id="PF01656"/>
    </source>
</evidence>
<accession>A0A5M6IIA9</accession>
<dbReference type="Gene3D" id="3.40.50.300">
    <property type="entry name" value="P-loop containing nucleotide triphosphate hydrolases"/>
    <property type="match status" value="1"/>
</dbReference>
<dbReference type="InterPro" id="IPR050678">
    <property type="entry name" value="DNA_Partitioning_ATPase"/>
</dbReference>
<name>A0A5M6IIA9_9PROT</name>
<dbReference type="InterPro" id="IPR027417">
    <property type="entry name" value="P-loop_NTPase"/>
</dbReference>
<dbReference type="InterPro" id="IPR002586">
    <property type="entry name" value="CobQ/CobB/MinD/ParA_Nub-bd_dom"/>
</dbReference>